<dbReference type="PANTHER" id="PTHR33164:SF106">
    <property type="entry name" value="TRANSCRIPTIONAL REGULATORY PROTEIN"/>
    <property type="match status" value="1"/>
</dbReference>
<dbReference type="PRINTS" id="PR00598">
    <property type="entry name" value="HTHMARR"/>
</dbReference>
<evidence type="ECO:0000313" key="2">
    <source>
        <dbReference type="EMBL" id="MBP2706394.1"/>
    </source>
</evidence>
<dbReference type="RefSeq" id="WP_210157679.1">
    <property type="nucleotide sequence ID" value="NZ_JAFCNB010000012.1"/>
</dbReference>
<evidence type="ECO:0000313" key="3">
    <source>
        <dbReference type="Proteomes" id="UP000674234"/>
    </source>
</evidence>
<dbReference type="GO" id="GO:0003700">
    <property type="term" value="F:DNA-binding transcription factor activity"/>
    <property type="evidence" value="ECO:0007669"/>
    <property type="project" value="InterPro"/>
</dbReference>
<keyword evidence="3" id="KW-1185">Reference proteome</keyword>
<dbReference type="GO" id="GO:0006950">
    <property type="term" value="P:response to stress"/>
    <property type="evidence" value="ECO:0007669"/>
    <property type="project" value="TreeGrafter"/>
</dbReference>
<dbReference type="InterPro" id="IPR036390">
    <property type="entry name" value="WH_DNA-bd_sf"/>
</dbReference>
<protein>
    <submittedName>
        <fullName evidence="2">MarR family transcriptional regulator</fullName>
    </submittedName>
</protein>
<dbReference type="Gene3D" id="1.10.10.10">
    <property type="entry name" value="Winged helix-like DNA-binding domain superfamily/Winged helix DNA-binding domain"/>
    <property type="match status" value="1"/>
</dbReference>
<dbReference type="EMBL" id="JAFCNB010000012">
    <property type="protein sequence ID" value="MBP2706394.1"/>
    <property type="molecule type" value="Genomic_DNA"/>
</dbReference>
<dbReference type="AlphaFoldDB" id="A0A941ARN4"/>
<dbReference type="PROSITE" id="PS50995">
    <property type="entry name" value="HTH_MARR_2"/>
    <property type="match status" value="1"/>
</dbReference>
<gene>
    <name evidence="2" type="ORF">JOL79_21525</name>
</gene>
<organism evidence="2 3">
    <name type="scientific">Microbispora oryzae</name>
    <dbReference type="NCBI Taxonomy" id="2806554"/>
    <lineage>
        <taxon>Bacteria</taxon>
        <taxon>Bacillati</taxon>
        <taxon>Actinomycetota</taxon>
        <taxon>Actinomycetes</taxon>
        <taxon>Streptosporangiales</taxon>
        <taxon>Streptosporangiaceae</taxon>
        <taxon>Microbispora</taxon>
    </lineage>
</organism>
<name>A0A941ARN4_9ACTN</name>
<comment type="caution">
    <text evidence="2">The sequence shown here is derived from an EMBL/GenBank/DDBJ whole genome shotgun (WGS) entry which is preliminary data.</text>
</comment>
<dbReference type="InterPro" id="IPR000835">
    <property type="entry name" value="HTH_MarR-typ"/>
</dbReference>
<accession>A0A941ARN4</accession>
<dbReference type="PANTHER" id="PTHR33164">
    <property type="entry name" value="TRANSCRIPTIONAL REGULATOR, MARR FAMILY"/>
    <property type="match status" value="1"/>
</dbReference>
<dbReference type="InterPro" id="IPR036388">
    <property type="entry name" value="WH-like_DNA-bd_sf"/>
</dbReference>
<sequence>MSTERRDELLRALSEEMRDNSSRAVIMHQAIAEHFGLGPTDLKCLDIARHEPEPTAGRLAELTGMSTSAITAVLDRLERNGFVERHRDSADRRRVLVRSTGRHERALAEIFERVGAAFSEVLDDYADDQLELLVDFVRRLNAKARDFAPALARDLDDRPASPDRAGET</sequence>
<evidence type="ECO:0000259" key="1">
    <source>
        <dbReference type="PROSITE" id="PS50995"/>
    </source>
</evidence>
<dbReference type="SMART" id="SM00347">
    <property type="entry name" value="HTH_MARR"/>
    <property type="match status" value="1"/>
</dbReference>
<dbReference type="Proteomes" id="UP000674234">
    <property type="component" value="Unassembled WGS sequence"/>
</dbReference>
<dbReference type="Pfam" id="PF01047">
    <property type="entry name" value="MarR"/>
    <property type="match status" value="1"/>
</dbReference>
<feature type="domain" description="HTH marR-type" evidence="1">
    <location>
        <begin position="6"/>
        <end position="142"/>
    </location>
</feature>
<dbReference type="InterPro" id="IPR039422">
    <property type="entry name" value="MarR/SlyA-like"/>
</dbReference>
<proteinExistence type="predicted"/>
<reference evidence="2" key="1">
    <citation type="submission" date="2021-02" db="EMBL/GenBank/DDBJ databases">
        <title>Draft genome sequence of Microbispora sp. RL4-1S isolated from rice leaves in Thailand.</title>
        <authorList>
            <person name="Muangham S."/>
            <person name="Duangmal K."/>
        </authorList>
    </citation>
    <scope>NUCLEOTIDE SEQUENCE</scope>
    <source>
        <strain evidence="2">RL4-1S</strain>
    </source>
</reference>
<dbReference type="SUPFAM" id="SSF46785">
    <property type="entry name" value="Winged helix' DNA-binding domain"/>
    <property type="match status" value="1"/>
</dbReference>